<comment type="similarity">
    <text evidence="4">In the C-terminal section; belongs to the pectinesterase family.</text>
</comment>
<dbReference type="PROSITE" id="PS00503">
    <property type="entry name" value="PECTINESTERASE_2"/>
    <property type="match status" value="1"/>
</dbReference>
<proteinExistence type="inferred from homology"/>
<accession>A0A6J1DEW6</accession>
<dbReference type="Gene3D" id="1.20.140.40">
    <property type="entry name" value="Invertase/pectin methylesterase inhibitor family protein"/>
    <property type="match status" value="1"/>
</dbReference>
<dbReference type="InterPro" id="IPR033131">
    <property type="entry name" value="Pectinesterase_Asp_AS"/>
</dbReference>
<evidence type="ECO:0000256" key="6">
    <source>
        <dbReference type="ARBA" id="ARBA00022801"/>
    </source>
</evidence>
<evidence type="ECO:0000313" key="11">
    <source>
        <dbReference type="Proteomes" id="UP000504603"/>
    </source>
</evidence>
<evidence type="ECO:0000256" key="5">
    <source>
        <dbReference type="ARBA" id="ARBA00022512"/>
    </source>
</evidence>
<evidence type="ECO:0000256" key="7">
    <source>
        <dbReference type="ARBA" id="ARBA00023085"/>
    </source>
</evidence>
<dbReference type="GO" id="GO:0045490">
    <property type="term" value="P:pectin catabolic process"/>
    <property type="evidence" value="ECO:0007669"/>
    <property type="project" value="UniProtKB-UniRule"/>
</dbReference>
<feature type="signal peptide" evidence="9">
    <location>
        <begin position="1"/>
        <end position="22"/>
    </location>
</feature>
<reference evidence="12" key="1">
    <citation type="submission" date="2025-08" db="UniProtKB">
        <authorList>
            <consortium name="RefSeq"/>
        </authorList>
    </citation>
    <scope>IDENTIFICATION</scope>
</reference>
<keyword evidence="5" id="KW-0964">Secreted</keyword>
<dbReference type="KEGG" id="mcha:111020411"/>
<dbReference type="Proteomes" id="UP000504603">
    <property type="component" value="Unplaced"/>
</dbReference>
<dbReference type="FunFam" id="2.160.20.10:FF:000001">
    <property type="entry name" value="Pectinesterase"/>
    <property type="match status" value="1"/>
</dbReference>
<keyword evidence="7 9" id="KW-0063">Aspartyl esterase</keyword>
<dbReference type="InterPro" id="IPR006501">
    <property type="entry name" value="Pectinesterase_inhib_dom"/>
</dbReference>
<name>A0A6J1DEW6_MOMCH</name>
<dbReference type="PANTHER" id="PTHR31707">
    <property type="entry name" value="PECTINESTERASE"/>
    <property type="match status" value="1"/>
</dbReference>
<feature type="domain" description="Pectinesterase inhibitor" evidence="10">
    <location>
        <begin position="24"/>
        <end position="159"/>
    </location>
</feature>
<dbReference type="OrthoDB" id="2019149at2759"/>
<feature type="chain" id="PRO_5027135254" description="Pectinesterase" evidence="9">
    <location>
        <begin position="23"/>
        <end position="456"/>
    </location>
</feature>
<keyword evidence="6 9" id="KW-0378">Hydrolase</keyword>
<evidence type="ECO:0000256" key="1">
    <source>
        <dbReference type="ARBA" id="ARBA00004191"/>
    </source>
</evidence>
<feature type="active site" evidence="8">
    <location>
        <position position="339"/>
    </location>
</feature>
<dbReference type="SUPFAM" id="SSF51126">
    <property type="entry name" value="Pectin lyase-like"/>
    <property type="match status" value="1"/>
</dbReference>
<dbReference type="Pfam" id="PF01095">
    <property type="entry name" value="Pectinesterase"/>
    <property type="match status" value="1"/>
</dbReference>
<dbReference type="Pfam" id="PF04043">
    <property type="entry name" value="PMEI"/>
    <property type="match status" value="1"/>
</dbReference>
<dbReference type="GO" id="GO:0030599">
    <property type="term" value="F:pectinesterase activity"/>
    <property type="evidence" value="ECO:0007669"/>
    <property type="project" value="UniProtKB-UniRule"/>
</dbReference>
<dbReference type="CDD" id="cd15799">
    <property type="entry name" value="PMEI-like_4"/>
    <property type="match status" value="1"/>
</dbReference>
<dbReference type="RefSeq" id="XP_022152770.1">
    <property type="nucleotide sequence ID" value="XM_022297078.1"/>
</dbReference>
<evidence type="ECO:0000313" key="12">
    <source>
        <dbReference type="RefSeq" id="XP_022152770.1"/>
    </source>
</evidence>
<dbReference type="InterPro" id="IPR012334">
    <property type="entry name" value="Pectin_lyas_fold"/>
</dbReference>
<evidence type="ECO:0000256" key="4">
    <source>
        <dbReference type="ARBA" id="ARBA00007786"/>
    </source>
</evidence>
<evidence type="ECO:0000256" key="9">
    <source>
        <dbReference type="RuleBase" id="RU000589"/>
    </source>
</evidence>
<protein>
    <recommendedName>
        <fullName evidence="9">Pectinesterase</fullName>
        <ecNumber evidence="9">3.1.1.11</ecNumber>
    </recommendedName>
</protein>
<sequence>MAESTTKHLQFFLFILFPIALAASPADLAHTQCLKVSSSEFSSSIVSAIDVVRQVAAIFSPFAKLLGDSRLATAISDCLDLLNSSADQLDWSLSAARNPTGKNNSTGDLTSDLRTWLSAAAVNPETCLDGFDGTNSIVKGLASAGIAQLTSEISELLSMVKSVSGQAAEFPSWVKPEDRKLLQGGGLAADATVAADGTGDFTTVMDAVAAAPDNSMRRYVIYIKRGVYLENVEIKKKKWNLVMIGDGIDSTIISGNRSFVDGWTTFRSATFAVSGRGFIARDITFENTAGPEKHQAVALRSDSDLSVFFRCRIRGYQDTLYTHTMRQFFRDCYISGTVDFIFGDATAVFQNCTILAKKGLPNQKNTITAQGRKDPNQPTGFSLQFCNISADSDLLGSVNTTATYLGRPWKEYSRTVVMQSYISGAIRPEGWLEWSGDFALNTLFYAEFMNYGAGAG</sequence>
<organism evidence="11 12">
    <name type="scientific">Momordica charantia</name>
    <name type="common">Bitter gourd</name>
    <name type="synonym">Balsam pear</name>
    <dbReference type="NCBI Taxonomy" id="3673"/>
    <lineage>
        <taxon>Eukaryota</taxon>
        <taxon>Viridiplantae</taxon>
        <taxon>Streptophyta</taxon>
        <taxon>Embryophyta</taxon>
        <taxon>Tracheophyta</taxon>
        <taxon>Spermatophyta</taxon>
        <taxon>Magnoliopsida</taxon>
        <taxon>eudicotyledons</taxon>
        <taxon>Gunneridae</taxon>
        <taxon>Pentapetalae</taxon>
        <taxon>rosids</taxon>
        <taxon>fabids</taxon>
        <taxon>Cucurbitales</taxon>
        <taxon>Cucurbitaceae</taxon>
        <taxon>Momordiceae</taxon>
        <taxon>Momordica</taxon>
    </lineage>
</organism>
<dbReference type="InterPro" id="IPR035513">
    <property type="entry name" value="Invertase/methylesterase_inhib"/>
</dbReference>
<evidence type="ECO:0000256" key="8">
    <source>
        <dbReference type="PROSITE-ProRule" id="PRU10040"/>
    </source>
</evidence>
<dbReference type="AlphaFoldDB" id="A0A6J1DEW6"/>
<gene>
    <name evidence="12" type="primary">LOC111020411</name>
</gene>
<comment type="subcellular location">
    <subcellularLocation>
        <location evidence="1">Secreted</location>
        <location evidence="1">Cell wall</location>
    </subcellularLocation>
</comment>
<dbReference type="SUPFAM" id="SSF101148">
    <property type="entry name" value="Plant invertase/pectin methylesterase inhibitor"/>
    <property type="match status" value="1"/>
</dbReference>
<dbReference type="GO" id="GO:0042545">
    <property type="term" value="P:cell wall modification"/>
    <property type="evidence" value="ECO:0007669"/>
    <property type="project" value="UniProtKB-UniRule"/>
</dbReference>
<evidence type="ECO:0000256" key="3">
    <source>
        <dbReference type="ARBA" id="ARBA00006027"/>
    </source>
</evidence>
<dbReference type="GO" id="GO:0004857">
    <property type="term" value="F:enzyme inhibitor activity"/>
    <property type="evidence" value="ECO:0007669"/>
    <property type="project" value="InterPro"/>
</dbReference>
<dbReference type="InterPro" id="IPR000070">
    <property type="entry name" value="Pectinesterase_cat"/>
</dbReference>
<keyword evidence="9" id="KW-0732">Signal</keyword>
<evidence type="ECO:0000256" key="2">
    <source>
        <dbReference type="ARBA" id="ARBA00005184"/>
    </source>
</evidence>
<comment type="similarity">
    <text evidence="3">In the N-terminal section; belongs to the PMEI family.</text>
</comment>
<feature type="non-terminal residue" evidence="12">
    <location>
        <position position="456"/>
    </location>
</feature>
<dbReference type="SMART" id="SM00856">
    <property type="entry name" value="PMEI"/>
    <property type="match status" value="1"/>
</dbReference>
<comment type="pathway">
    <text evidence="2 9">Glycan metabolism; pectin degradation; 2-dehydro-3-deoxy-D-gluconate from pectin: step 1/5.</text>
</comment>
<dbReference type="GeneID" id="111020411"/>
<dbReference type="UniPathway" id="UPA00545">
    <property type="reaction ID" value="UER00823"/>
</dbReference>
<dbReference type="EC" id="3.1.1.11" evidence="9"/>
<dbReference type="InterPro" id="IPR011050">
    <property type="entry name" value="Pectin_lyase_fold/virulence"/>
</dbReference>
<comment type="catalytic activity">
    <reaction evidence="9">
        <text>[(1-&gt;4)-alpha-D-galacturonosyl methyl ester](n) + n H2O = [(1-&gt;4)-alpha-D-galacturonosyl](n) + n methanol + n H(+)</text>
        <dbReference type="Rhea" id="RHEA:22380"/>
        <dbReference type="Rhea" id="RHEA-COMP:14570"/>
        <dbReference type="Rhea" id="RHEA-COMP:14573"/>
        <dbReference type="ChEBI" id="CHEBI:15377"/>
        <dbReference type="ChEBI" id="CHEBI:15378"/>
        <dbReference type="ChEBI" id="CHEBI:17790"/>
        <dbReference type="ChEBI" id="CHEBI:140522"/>
        <dbReference type="ChEBI" id="CHEBI:140523"/>
        <dbReference type="EC" id="3.1.1.11"/>
    </reaction>
</comment>
<dbReference type="Gene3D" id="2.160.20.10">
    <property type="entry name" value="Single-stranded right-handed beta-helix, Pectin lyase-like"/>
    <property type="match status" value="1"/>
</dbReference>
<keyword evidence="5" id="KW-0134">Cell wall</keyword>
<evidence type="ECO:0000259" key="10">
    <source>
        <dbReference type="SMART" id="SM00856"/>
    </source>
</evidence>
<keyword evidence="11" id="KW-1185">Reference proteome</keyword>